<dbReference type="Pfam" id="PF13456">
    <property type="entry name" value="RVT_3"/>
    <property type="match status" value="1"/>
</dbReference>
<dbReference type="AlphaFoldDB" id="A0A7J7N0Z3"/>
<name>A0A7J7N0Z3_9MAGN</name>
<accession>A0A7J7N0Z3</accession>
<dbReference type="CDD" id="cd06222">
    <property type="entry name" value="RNase_H_like"/>
    <property type="match status" value="1"/>
</dbReference>
<dbReference type="GO" id="GO:0004523">
    <property type="term" value="F:RNA-DNA hybrid ribonuclease activity"/>
    <property type="evidence" value="ECO:0007669"/>
    <property type="project" value="InterPro"/>
</dbReference>
<dbReference type="InterPro" id="IPR036397">
    <property type="entry name" value="RNaseH_sf"/>
</dbReference>
<dbReference type="SUPFAM" id="SSF53098">
    <property type="entry name" value="Ribonuclease H-like"/>
    <property type="match status" value="1"/>
</dbReference>
<organism evidence="2 3">
    <name type="scientific">Kingdonia uniflora</name>
    <dbReference type="NCBI Taxonomy" id="39325"/>
    <lineage>
        <taxon>Eukaryota</taxon>
        <taxon>Viridiplantae</taxon>
        <taxon>Streptophyta</taxon>
        <taxon>Embryophyta</taxon>
        <taxon>Tracheophyta</taxon>
        <taxon>Spermatophyta</taxon>
        <taxon>Magnoliopsida</taxon>
        <taxon>Ranunculales</taxon>
        <taxon>Circaeasteraceae</taxon>
        <taxon>Kingdonia</taxon>
    </lineage>
</organism>
<evidence type="ECO:0000313" key="3">
    <source>
        <dbReference type="Proteomes" id="UP000541444"/>
    </source>
</evidence>
<dbReference type="InterPro" id="IPR012337">
    <property type="entry name" value="RNaseH-like_sf"/>
</dbReference>
<dbReference type="PANTHER" id="PTHR47074">
    <property type="entry name" value="BNAC02G40300D PROTEIN"/>
    <property type="match status" value="1"/>
</dbReference>
<reference evidence="2 3" key="1">
    <citation type="journal article" date="2020" name="IScience">
        <title>Genome Sequencing of the Endangered Kingdonia uniflora (Circaeasteraceae, Ranunculales) Reveals Potential Mechanisms of Evolutionary Specialization.</title>
        <authorList>
            <person name="Sun Y."/>
            <person name="Deng T."/>
            <person name="Zhang A."/>
            <person name="Moore M.J."/>
            <person name="Landis J.B."/>
            <person name="Lin N."/>
            <person name="Zhang H."/>
            <person name="Zhang X."/>
            <person name="Huang J."/>
            <person name="Zhang X."/>
            <person name="Sun H."/>
            <person name="Wang H."/>
        </authorList>
    </citation>
    <scope>NUCLEOTIDE SEQUENCE [LARGE SCALE GENOMIC DNA]</scope>
    <source>
        <strain evidence="2">TB1705</strain>
        <tissue evidence="2">Leaf</tissue>
    </source>
</reference>
<comment type="caution">
    <text evidence="2">The sequence shown here is derived from an EMBL/GenBank/DDBJ whole genome shotgun (WGS) entry which is preliminary data.</text>
</comment>
<protein>
    <recommendedName>
        <fullName evidence="1">RNase H type-1 domain-containing protein</fullName>
    </recommendedName>
</protein>
<dbReference type="PANTHER" id="PTHR47074:SF11">
    <property type="entry name" value="REVERSE TRANSCRIPTASE-LIKE PROTEIN"/>
    <property type="match status" value="1"/>
</dbReference>
<feature type="domain" description="RNase H type-1" evidence="1">
    <location>
        <begin position="53"/>
        <end position="141"/>
    </location>
</feature>
<dbReference type="Gene3D" id="3.30.420.10">
    <property type="entry name" value="Ribonuclease H-like superfamily/Ribonuclease H"/>
    <property type="match status" value="1"/>
</dbReference>
<evidence type="ECO:0000259" key="1">
    <source>
        <dbReference type="Pfam" id="PF13456"/>
    </source>
</evidence>
<gene>
    <name evidence="2" type="ORF">GIB67_005280</name>
</gene>
<dbReference type="InterPro" id="IPR002156">
    <property type="entry name" value="RNaseH_domain"/>
</dbReference>
<evidence type="ECO:0000313" key="2">
    <source>
        <dbReference type="EMBL" id="KAF6160714.1"/>
    </source>
</evidence>
<dbReference type="Proteomes" id="UP000541444">
    <property type="component" value="Unassembled WGS sequence"/>
</dbReference>
<proteinExistence type="predicted"/>
<sequence length="169" mass="18602">MEAGNKWHPHGALCSFPCHVNVESIGDYCTQLGQGSGWVHLEYYLEDEGHDTTRAADPEEAEAISVIRGMEAAHGLGLDRVLLLTDCQRLVRAFHECSDELSWGALTLAAHMRALASKFLDFQFEYVERSLNFVAHSLAARGACSPPFVCSEPDEVSLFVNSLCSCLRA</sequence>
<keyword evidence="3" id="KW-1185">Reference proteome</keyword>
<dbReference type="InterPro" id="IPR052929">
    <property type="entry name" value="RNase_H-like_EbsB-rel"/>
</dbReference>
<dbReference type="OrthoDB" id="1906820at2759"/>
<dbReference type="InterPro" id="IPR044730">
    <property type="entry name" value="RNase_H-like_dom_plant"/>
</dbReference>
<dbReference type="GO" id="GO:0003676">
    <property type="term" value="F:nucleic acid binding"/>
    <property type="evidence" value="ECO:0007669"/>
    <property type="project" value="InterPro"/>
</dbReference>
<dbReference type="EMBL" id="JACGCM010001156">
    <property type="protein sequence ID" value="KAF6160714.1"/>
    <property type="molecule type" value="Genomic_DNA"/>
</dbReference>